<dbReference type="NCBIfam" id="TIGR00229">
    <property type="entry name" value="sensory_box"/>
    <property type="match status" value="1"/>
</dbReference>
<dbReference type="InterPro" id="IPR013767">
    <property type="entry name" value="PAS_fold"/>
</dbReference>
<protein>
    <recommendedName>
        <fullName evidence="2">histidine kinase</fullName>
        <ecNumber evidence="2">2.7.13.3</ecNumber>
    </recommendedName>
</protein>
<evidence type="ECO:0000256" key="2">
    <source>
        <dbReference type="ARBA" id="ARBA00012438"/>
    </source>
</evidence>
<accession>A0ABD5X736</accession>
<dbReference type="Gene3D" id="1.10.287.130">
    <property type="match status" value="1"/>
</dbReference>
<dbReference type="PROSITE" id="PS50109">
    <property type="entry name" value="HIS_KIN"/>
    <property type="match status" value="1"/>
</dbReference>
<dbReference type="PANTHER" id="PTHR43711:SF1">
    <property type="entry name" value="HISTIDINE KINASE 1"/>
    <property type="match status" value="1"/>
</dbReference>
<dbReference type="SUPFAM" id="SSF55785">
    <property type="entry name" value="PYP-like sensor domain (PAS domain)"/>
    <property type="match status" value="1"/>
</dbReference>
<dbReference type="Gene3D" id="3.30.450.40">
    <property type="match status" value="2"/>
</dbReference>
<keyword evidence="3" id="KW-0808">Transferase</keyword>
<dbReference type="SMART" id="SM00065">
    <property type="entry name" value="GAF"/>
    <property type="match status" value="1"/>
</dbReference>
<dbReference type="AlphaFoldDB" id="A0ABD5X736"/>
<dbReference type="SMART" id="SM00387">
    <property type="entry name" value="HATPase_c"/>
    <property type="match status" value="1"/>
</dbReference>
<evidence type="ECO:0000256" key="3">
    <source>
        <dbReference type="ARBA" id="ARBA00022679"/>
    </source>
</evidence>
<name>A0ABD5X736_9EURY</name>
<dbReference type="InterPro" id="IPR003018">
    <property type="entry name" value="GAF"/>
</dbReference>
<evidence type="ECO:0000313" key="9">
    <source>
        <dbReference type="Proteomes" id="UP001596414"/>
    </source>
</evidence>
<proteinExistence type="predicted"/>
<dbReference type="SUPFAM" id="SSF55874">
    <property type="entry name" value="ATPase domain of HSP90 chaperone/DNA topoisomerase II/histidine kinase"/>
    <property type="match status" value="1"/>
</dbReference>
<keyword evidence="4" id="KW-0418">Kinase</keyword>
<evidence type="ECO:0000259" key="7">
    <source>
        <dbReference type="PROSITE" id="PS50112"/>
    </source>
</evidence>
<dbReference type="GO" id="GO:0004673">
    <property type="term" value="F:protein histidine kinase activity"/>
    <property type="evidence" value="ECO:0007669"/>
    <property type="project" value="UniProtKB-EC"/>
</dbReference>
<dbReference type="Pfam" id="PF13185">
    <property type="entry name" value="GAF_2"/>
    <property type="match status" value="1"/>
</dbReference>
<gene>
    <name evidence="8" type="ORF">ACFQJ7_01860</name>
</gene>
<dbReference type="InterPro" id="IPR036890">
    <property type="entry name" value="HATPase_C_sf"/>
</dbReference>
<dbReference type="EMBL" id="JBHSZQ010000002">
    <property type="protein sequence ID" value="MFC7124788.1"/>
    <property type="molecule type" value="Genomic_DNA"/>
</dbReference>
<keyword evidence="5" id="KW-0902">Two-component regulatory system</keyword>
<dbReference type="Gene3D" id="3.30.450.20">
    <property type="entry name" value="PAS domain"/>
    <property type="match status" value="1"/>
</dbReference>
<dbReference type="SUPFAM" id="SSF55781">
    <property type="entry name" value="GAF domain-like"/>
    <property type="match status" value="2"/>
</dbReference>
<evidence type="ECO:0000256" key="1">
    <source>
        <dbReference type="ARBA" id="ARBA00000085"/>
    </source>
</evidence>
<evidence type="ECO:0000259" key="6">
    <source>
        <dbReference type="PROSITE" id="PS50109"/>
    </source>
</evidence>
<dbReference type="SMART" id="SM00091">
    <property type="entry name" value="PAS"/>
    <property type="match status" value="1"/>
</dbReference>
<dbReference type="InterPro" id="IPR036097">
    <property type="entry name" value="HisK_dim/P_sf"/>
</dbReference>
<dbReference type="InterPro" id="IPR005467">
    <property type="entry name" value="His_kinase_dom"/>
</dbReference>
<dbReference type="RefSeq" id="WP_267638431.1">
    <property type="nucleotide sequence ID" value="NZ_JAODIY010000013.1"/>
</dbReference>
<dbReference type="CDD" id="cd00130">
    <property type="entry name" value="PAS"/>
    <property type="match status" value="1"/>
</dbReference>
<dbReference type="Gene3D" id="3.30.565.10">
    <property type="entry name" value="Histidine kinase-like ATPase, C-terminal domain"/>
    <property type="match status" value="1"/>
</dbReference>
<dbReference type="EC" id="2.7.13.3" evidence="2"/>
<reference evidence="8 9" key="1">
    <citation type="journal article" date="2014" name="Int. J. Syst. Evol. Microbiol.">
        <title>Complete genome sequence of Corynebacterium casei LMG S-19264T (=DSM 44701T), isolated from a smear-ripened cheese.</title>
        <authorList>
            <consortium name="US DOE Joint Genome Institute (JGI-PGF)"/>
            <person name="Walter F."/>
            <person name="Albersmeier A."/>
            <person name="Kalinowski J."/>
            <person name="Ruckert C."/>
        </authorList>
    </citation>
    <scope>NUCLEOTIDE SEQUENCE [LARGE SCALE GENOMIC DNA]</scope>
    <source>
        <strain evidence="8 9">CGMCC 4.7215</strain>
    </source>
</reference>
<dbReference type="InterPro" id="IPR003594">
    <property type="entry name" value="HATPase_dom"/>
</dbReference>
<organism evidence="8 9">
    <name type="scientific">Halovenus rubra</name>
    <dbReference type="NCBI Taxonomy" id="869890"/>
    <lineage>
        <taxon>Archaea</taxon>
        <taxon>Methanobacteriati</taxon>
        <taxon>Methanobacteriota</taxon>
        <taxon>Stenosarchaea group</taxon>
        <taxon>Halobacteria</taxon>
        <taxon>Halobacteriales</taxon>
        <taxon>Haloarculaceae</taxon>
        <taxon>Halovenus</taxon>
    </lineage>
</organism>
<dbReference type="InterPro" id="IPR035965">
    <property type="entry name" value="PAS-like_dom_sf"/>
</dbReference>
<dbReference type="Pfam" id="PF00989">
    <property type="entry name" value="PAS"/>
    <property type="match status" value="1"/>
</dbReference>
<dbReference type="Proteomes" id="UP001596414">
    <property type="component" value="Unassembled WGS sequence"/>
</dbReference>
<dbReference type="PANTHER" id="PTHR43711">
    <property type="entry name" value="TWO-COMPONENT HISTIDINE KINASE"/>
    <property type="match status" value="1"/>
</dbReference>
<evidence type="ECO:0000256" key="4">
    <source>
        <dbReference type="ARBA" id="ARBA00022777"/>
    </source>
</evidence>
<dbReference type="SUPFAM" id="SSF47384">
    <property type="entry name" value="Homodimeric domain of signal transducing histidine kinase"/>
    <property type="match status" value="1"/>
</dbReference>
<evidence type="ECO:0000313" key="8">
    <source>
        <dbReference type="EMBL" id="MFC7124788.1"/>
    </source>
</evidence>
<dbReference type="InterPro" id="IPR050736">
    <property type="entry name" value="Sensor_HK_Regulatory"/>
</dbReference>
<comment type="catalytic activity">
    <reaction evidence="1">
        <text>ATP + protein L-histidine = ADP + protein N-phospho-L-histidine.</text>
        <dbReference type="EC" id="2.7.13.3"/>
    </reaction>
</comment>
<dbReference type="GO" id="GO:0000160">
    <property type="term" value="P:phosphorelay signal transduction system"/>
    <property type="evidence" value="ECO:0007669"/>
    <property type="project" value="UniProtKB-KW"/>
</dbReference>
<sequence length="677" mass="75628">MDTGPHDGSLGDNEESISSYRSIIEAVQDGIFIVNLDGTITFVNDSLCSLVGHKPNELVGETFDTLVESELVQPEEFDRFDTAIDNLANGDIQDQALTFEIGQDTDQMVEVRVSKHIRDDGTADIVGVARDVTERERRAREAEQKQEVLAKLYQVGAEASLTFEQKAERILSIGCEYLDLPYGFLTRVEEDVQEIVHAVGDHTLLQPDESAPLEQSYCRKTIKSDGLVGMQDARAELGETDRAYELFELGCYIGTKVMVGENLYGTFCFAAPYDRDRQFTDGEREVIKLLGQWAGYEIERQRFEERLEGLHRISQQLLGAETTTEVAEVTIETVAELFDLPVSAFWKYDAGDDVLRPVVETDDAVRIVGEAPTFERGDALLWESFDSGEIRNYEDLAEQSEAYNSETPLRSEVHIPCEKHGIITSSATEPRAFDEIDIESLRLLEALVTEAITAVKREEQLAERGEALQRQNERLEEFADVVAHDLRNPLTGAVGFLEVARKTNEAQHFERVEQSLDRMEQLIDELLMIARGDRQTTNVRTLQLQPIVEESWSYTDAPKATLSVDDPLGEIQADETRLLQLFGNLFRNSVEHGSDDVTVEVGPLANDTGFYVADDGPGFSEESRAEIEELEETEGVSGTGIGLMSVTDVVDAHGWTLTIPDTDHGARIEIRTGQRSE</sequence>
<evidence type="ECO:0000256" key="5">
    <source>
        <dbReference type="ARBA" id="ARBA00023012"/>
    </source>
</evidence>
<dbReference type="InterPro" id="IPR000014">
    <property type="entry name" value="PAS"/>
</dbReference>
<dbReference type="Pfam" id="PF02518">
    <property type="entry name" value="HATPase_c"/>
    <property type="match status" value="1"/>
</dbReference>
<dbReference type="PROSITE" id="PS50112">
    <property type="entry name" value="PAS"/>
    <property type="match status" value="1"/>
</dbReference>
<dbReference type="InterPro" id="IPR003661">
    <property type="entry name" value="HisK_dim/P_dom"/>
</dbReference>
<comment type="caution">
    <text evidence="8">The sequence shown here is derived from an EMBL/GenBank/DDBJ whole genome shotgun (WGS) entry which is preliminary data.</text>
</comment>
<dbReference type="InterPro" id="IPR029016">
    <property type="entry name" value="GAF-like_dom_sf"/>
</dbReference>
<feature type="domain" description="PAS" evidence="7">
    <location>
        <begin position="16"/>
        <end position="91"/>
    </location>
</feature>
<dbReference type="Pfam" id="PF00512">
    <property type="entry name" value="HisKA"/>
    <property type="match status" value="1"/>
</dbReference>
<feature type="domain" description="Histidine kinase" evidence="6">
    <location>
        <begin position="481"/>
        <end position="676"/>
    </location>
</feature>
<dbReference type="SMART" id="SM00388">
    <property type="entry name" value="HisKA"/>
    <property type="match status" value="1"/>
</dbReference>
<dbReference type="CDD" id="cd00082">
    <property type="entry name" value="HisKA"/>
    <property type="match status" value="1"/>
</dbReference>